<evidence type="ECO:0000313" key="10">
    <source>
        <dbReference type="Proteomes" id="UP000295270"/>
    </source>
</evidence>
<dbReference type="OrthoDB" id="9776324at2"/>
<dbReference type="EMBL" id="SLWA01000002">
    <property type="protein sequence ID" value="TCN59941.1"/>
    <property type="molecule type" value="Genomic_DNA"/>
</dbReference>
<dbReference type="InterPro" id="IPR052031">
    <property type="entry name" value="Membrane_Transporter-Flippase"/>
</dbReference>
<comment type="caution">
    <text evidence="9">The sequence shown here is derived from an EMBL/GenBank/DDBJ whole genome shotgun (WGS) entry which is preliminary data.</text>
</comment>
<evidence type="ECO:0000256" key="7">
    <source>
        <dbReference type="SAM" id="Phobius"/>
    </source>
</evidence>
<keyword evidence="5 7" id="KW-1133">Transmembrane helix</keyword>
<evidence type="ECO:0000313" key="9">
    <source>
        <dbReference type="EMBL" id="TEB45188.1"/>
    </source>
</evidence>
<evidence type="ECO:0000256" key="3">
    <source>
        <dbReference type="ARBA" id="ARBA00022475"/>
    </source>
</evidence>
<sequence>MNTYEEQGIGFIFYGLGMVLNNTFNGAGDTWTPTWINIFGFWIFQIPFAYLLVHYYKLGPLGVFIAIPVAETLITVLSVVVYRRGNWKRIAI</sequence>
<dbReference type="GO" id="GO:0042910">
    <property type="term" value="F:xenobiotic transmembrane transporter activity"/>
    <property type="evidence" value="ECO:0007669"/>
    <property type="project" value="InterPro"/>
</dbReference>
<dbReference type="AlphaFoldDB" id="A0A4Y7UH24"/>
<dbReference type="Proteomes" id="UP000295270">
    <property type="component" value="Unassembled WGS sequence"/>
</dbReference>
<evidence type="ECO:0000256" key="1">
    <source>
        <dbReference type="ARBA" id="ARBA00004651"/>
    </source>
</evidence>
<comment type="subcellular location">
    <subcellularLocation>
        <location evidence="1">Cell membrane</location>
        <topology evidence="1">Multi-pass membrane protein</topology>
    </subcellularLocation>
</comment>
<dbReference type="EMBL" id="QWDN01000002">
    <property type="protein sequence ID" value="TEB45188.1"/>
    <property type="molecule type" value="Genomic_DNA"/>
</dbReference>
<dbReference type="PANTHER" id="PTHR43549">
    <property type="entry name" value="MULTIDRUG RESISTANCE PROTEIN YPNP-RELATED"/>
    <property type="match status" value="1"/>
</dbReference>
<evidence type="ECO:0000256" key="2">
    <source>
        <dbReference type="ARBA" id="ARBA00022448"/>
    </source>
</evidence>
<protein>
    <submittedName>
        <fullName evidence="8">Polysaccharide biosynthesis protein</fullName>
    </submittedName>
</protein>
<dbReference type="Proteomes" id="UP000298340">
    <property type="component" value="Unassembled WGS sequence"/>
</dbReference>
<reference evidence="8" key="3">
    <citation type="submission" date="2019-03" db="EMBL/GenBank/DDBJ databases">
        <authorList>
            <person name="Whitman W."/>
            <person name="Huntemann M."/>
            <person name="Clum A."/>
            <person name="Pillay M."/>
            <person name="Palaniappan K."/>
            <person name="Varghese N."/>
            <person name="Mikhailova N."/>
            <person name="Stamatis D."/>
            <person name="Reddy T."/>
            <person name="Daum C."/>
            <person name="Shapiro N."/>
            <person name="Ivanova N."/>
            <person name="Kyrpides N."/>
            <person name="Woyke T."/>
        </authorList>
    </citation>
    <scope>NUCLEOTIDE SEQUENCE</scope>
    <source>
        <strain evidence="8">P5626</strain>
    </source>
</reference>
<keyword evidence="3" id="KW-1003">Cell membrane</keyword>
<accession>A0A4Y7UH24</accession>
<feature type="transmembrane region" description="Helical" evidence="7">
    <location>
        <begin position="62"/>
        <end position="82"/>
    </location>
</feature>
<keyword evidence="2" id="KW-0813">Transport</keyword>
<keyword evidence="10" id="KW-1185">Reference proteome</keyword>
<reference evidence="8 10" key="1">
    <citation type="journal article" date="2015" name="Stand. Genomic Sci.">
        <title>Genomic Encyclopedia of Bacterial and Archaeal Type Strains, Phase III: the genomes of soil and plant-associated and newly described type strains.</title>
        <authorList>
            <person name="Whitman W.B."/>
            <person name="Woyke T."/>
            <person name="Klenk H.P."/>
            <person name="Zhou Y."/>
            <person name="Lilburn T.G."/>
            <person name="Beck B.J."/>
            <person name="De Vos P."/>
            <person name="Vandamme P."/>
            <person name="Eisen J.A."/>
            <person name="Garrity G."/>
            <person name="Hugenholtz P."/>
            <person name="Kyrpides N.C."/>
        </authorList>
    </citation>
    <scope>NUCLEOTIDE SEQUENCE [LARGE SCALE GENOMIC DNA]</scope>
    <source>
        <strain evidence="8 10">P5626</strain>
    </source>
</reference>
<name>A0A4Y7UH24_9FLAO</name>
<evidence type="ECO:0000313" key="8">
    <source>
        <dbReference type="EMBL" id="TCN59941.1"/>
    </source>
</evidence>
<feature type="transmembrane region" description="Helical" evidence="7">
    <location>
        <begin position="6"/>
        <end position="24"/>
    </location>
</feature>
<dbReference type="GO" id="GO:0005886">
    <property type="term" value="C:plasma membrane"/>
    <property type="evidence" value="ECO:0007669"/>
    <property type="project" value="UniProtKB-SubCell"/>
</dbReference>
<gene>
    <name evidence="9" type="ORF">D0809_08435</name>
    <name evidence="8" type="ORF">EV142_102561</name>
</gene>
<dbReference type="Pfam" id="PF01554">
    <property type="entry name" value="MatE"/>
    <property type="match status" value="1"/>
</dbReference>
<keyword evidence="4 7" id="KW-0812">Transmembrane</keyword>
<evidence type="ECO:0000256" key="4">
    <source>
        <dbReference type="ARBA" id="ARBA00022692"/>
    </source>
</evidence>
<dbReference type="PANTHER" id="PTHR43549:SF2">
    <property type="entry name" value="MULTIDRUG RESISTANCE PROTEIN NORM-RELATED"/>
    <property type="match status" value="1"/>
</dbReference>
<dbReference type="InterPro" id="IPR002528">
    <property type="entry name" value="MATE_fam"/>
</dbReference>
<organism evidence="9 11">
    <name type="scientific">Flavobacterium circumlabens</name>
    <dbReference type="NCBI Taxonomy" id="2133765"/>
    <lineage>
        <taxon>Bacteria</taxon>
        <taxon>Pseudomonadati</taxon>
        <taxon>Bacteroidota</taxon>
        <taxon>Flavobacteriia</taxon>
        <taxon>Flavobacteriales</taxon>
        <taxon>Flavobacteriaceae</taxon>
        <taxon>Flavobacterium</taxon>
    </lineage>
</organism>
<evidence type="ECO:0000256" key="5">
    <source>
        <dbReference type="ARBA" id="ARBA00022989"/>
    </source>
</evidence>
<dbReference type="RefSeq" id="WP_132033996.1">
    <property type="nucleotide sequence ID" value="NZ_QWDN01000002.1"/>
</dbReference>
<keyword evidence="6 7" id="KW-0472">Membrane</keyword>
<proteinExistence type="predicted"/>
<dbReference type="GO" id="GO:0015297">
    <property type="term" value="F:antiporter activity"/>
    <property type="evidence" value="ECO:0007669"/>
    <property type="project" value="InterPro"/>
</dbReference>
<evidence type="ECO:0000313" key="11">
    <source>
        <dbReference type="Proteomes" id="UP000298340"/>
    </source>
</evidence>
<evidence type="ECO:0000256" key="6">
    <source>
        <dbReference type="ARBA" id="ARBA00023136"/>
    </source>
</evidence>
<reference evidence="9 11" key="2">
    <citation type="journal article" date="2018" name="Syst. Appl. Microbiol.">
        <title>Flavobacterium circumlabens sp. nov. and Flavobacterium cupreum sp. nov., two psychrotrophic species isolated from Antarctic environmental samples.</title>
        <authorList>
            <person name="Kralova S."/>
            <person name="Busse H.J."/>
            <person name="Svec P."/>
            <person name="Maslanova I."/>
            <person name="Stankova E."/>
            <person name="Bartak M."/>
            <person name="Sedlacek I."/>
        </authorList>
    </citation>
    <scope>NUCLEOTIDE SEQUENCE [LARGE SCALE GENOMIC DNA]</scope>
    <source>
        <strain evidence="9 11">CCM 8828</strain>
    </source>
</reference>
<feature type="transmembrane region" description="Helical" evidence="7">
    <location>
        <begin position="36"/>
        <end position="56"/>
    </location>
</feature>